<proteinExistence type="predicted"/>
<protein>
    <submittedName>
        <fullName evidence="2">Unannotated protein</fullName>
    </submittedName>
</protein>
<dbReference type="EMBL" id="CAFBMT010000060">
    <property type="protein sequence ID" value="CAB4961949.1"/>
    <property type="molecule type" value="Genomic_DNA"/>
</dbReference>
<dbReference type="AlphaFoldDB" id="A0A6J7L6X1"/>
<feature type="compositionally biased region" description="Polar residues" evidence="1">
    <location>
        <begin position="129"/>
        <end position="138"/>
    </location>
</feature>
<evidence type="ECO:0000313" key="2">
    <source>
        <dbReference type="EMBL" id="CAB4961949.1"/>
    </source>
</evidence>
<reference evidence="2" key="1">
    <citation type="submission" date="2020-05" db="EMBL/GenBank/DDBJ databases">
        <authorList>
            <person name="Chiriac C."/>
            <person name="Salcher M."/>
            <person name="Ghai R."/>
            <person name="Kavagutti S V."/>
        </authorList>
    </citation>
    <scope>NUCLEOTIDE SEQUENCE</scope>
</reference>
<name>A0A6J7L6X1_9ZZZZ</name>
<evidence type="ECO:0000256" key="1">
    <source>
        <dbReference type="SAM" id="MobiDB-lite"/>
    </source>
</evidence>
<feature type="region of interest" description="Disordered" evidence="1">
    <location>
        <begin position="108"/>
        <end position="138"/>
    </location>
</feature>
<accession>A0A6J7L6X1</accession>
<sequence>MLCAVRGLERDVLIGAQAQHRPPRHTARQVRRVGGTGDIERISSILQAQREAQVGVRTHIVADHTLRSLCRQQQVHTQTASALCHSDECMQERRLFGHEGRELVDHHHQTREHHLGVGRPQRGKVGGTVRSQQCLAPT</sequence>
<gene>
    <name evidence="2" type="ORF">UFOPK3651_03573</name>
</gene>
<organism evidence="2">
    <name type="scientific">freshwater metagenome</name>
    <dbReference type="NCBI Taxonomy" id="449393"/>
    <lineage>
        <taxon>unclassified sequences</taxon>
        <taxon>metagenomes</taxon>
        <taxon>ecological metagenomes</taxon>
    </lineage>
</organism>